<dbReference type="RefSeq" id="WP_107892299.1">
    <property type="nucleotide sequence ID" value="NZ_NHSI01000061.1"/>
</dbReference>
<evidence type="ECO:0000259" key="2">
    <source>
        <dbReference type="Pfam" id="PF07584"/>
    </source>
</evidence>
<dbReference type="Pfam" id="PF13709">
    <property type="entry name" value="DUF4159"/>
    <property type="match status" value="1"/>
</dbReference>
<organism evidence="4 5">
    <name type="scientific">Rhodovulum imhoffii</name>
    <dbReference type="NCBI Taxonomy" id="365340"/>
    <lineage>
        <taxon>Bacteria</taxon>
        <taxon>Pseudomonadati</taxon>
        <taxon>Pseudomonadota</taxon>
        <taxon>Alphaproteobacteria</taxon>
        <taxon>Rhodobacterales</taxon>
        <taxon>Paracoccaceae</taxon>
        <taxon>Rhodovulum</taxon>
    </lineage>
</organism>
<feature type="domain" description="Aerotolerance regulator N-terminal" evidence="2">
    <location>
        <begin position="7"/>
        <end position="81"/>
    </location>
</feature>
<comment type="caution">
    <text evidence="4">The sequence shown here is derived from an EMBL/GenBank/DDBJ whole genome shotgun (WGS) entry which is preliminary data.</text>
</comment>
<dbReference type="InterPro" id="IPR025297">
    <property type="entry name" value="DUF4159"/>
</dbReference>
<dbReference type="AlphaFoldDB" id="A0A2T5BS42"/>
<proteinExistence type="predicted"/>
<evidence type="ECO:0000259" key="3">
    <source>
        <dbReference type="Pfam" id="PF13709"/>
    </source>
</evidence>
<evidence type="ECO:0000313" key="5">
    <source>
        <dbReference type="Proteomes" id="UP000243859"/>
    </source>
</evidence>
<dbReference type="Gene3D" id="3.40.50.12140">
    <property type="entry name" value="Domain of unknown function DUF4159"/>
    <property type="match status" value="1"/>
</dbReference>
<dbReference type="InterPro" id="IPR029062">
    <property type="entry name" value="Class_I_gatase-like"/>
</dbReference>
<sequence>MTPLGPIAFGAPGVLWALLALPVLWVLLRAVPPAPVRRRFPGVALLLGLSDETAQTSTTPWWLLLLRMLAVAAAILGFAGPVVNPQPAREGRDPLLIYADGGWADARDWPRRQERIRAELQQAARAGRPVAVVLGTDLPAEPFRFEPAESWLPRLAGLGPAPWMPGQAPVDWARALEGDFETLWLSAGLETPERAGLLAVFQARGDVRVHESPRPLFALRPPEVEGGGIALTVLRARPGADAPDLRAIGVDPAGQERELAHAAVRFAPGARQAKVVLSLPPELRNRVARFALAGVPSAGAVALADDSLQRRKVALIAAREDREGLRLLSPLYYLEKALMPSADLLSGRLTEVIQAGPDVIILADIAAFAPTEAEALAAWVTQGGLLVRFAGPRLAARGQDGPLLPVPLRAGGRSLGGAMSWGTPRGLQPFPEGSVFHGLPVPDEVGVRQQVLAQPGPELAGRTLAALSDGTPLVTRKALGQGQVVLFHVTANAEWSSLPLSGLFVQMLERLVVSMRPAIPGQAAPEEGTVWVPQKVLTAFGGLEATDTLAGVDGARFAKGPGPGMPPGLYAGPDRRIALNVIAPGQEIAAPRWPASIPVEQGDARPERALKGPLLLAALGLLALDVLAALALTGRLRVAVLLLAIVLPVETRADEAGAVAATAEVTLAHVRTGDPRVDDIARAGLEGLSRVLTLRTAVEPGPPVAVDPETDELAFYPLLYWPVTASQPLPSGAAYERLVQYLRGGGMILFDTRDADIAGLGGASPEARRLRQVAAPLDIPPLEPVPGDHVLTRAFYLLQDFPGRHPAAPVWVEVASLEGEQAEDIPFRTLNDGVSPVVIGGGDWATAWAVDARGVPLYPVGRGYGGERQREMAYRFGVNLVMYVLTGNYKSDQVHVPALLERLGQ</sequence>
<dbReference type="CDD" id="cd03143">
    <property type="entry name" value="A4_beta-galactosidase_middle_domain"/>
    <property type="match status" value="2"/>
</dbReference>
<keyword evidence="5" id="KW-1185">Reference proteome</keyword>
<feature type="transmembrane region" description="Helical" evidence="1">
    <location>
        <begin position="61"/>
        <end position="83"/>
    </location>
</feature>
<dbReference type="EMBL" id="QAAA01000008">
    <property type="protein sequence ID" value="PTN02118.1"/>
    <property type="molecule type" value="Genomic_DNA"/>
</dbReference>
<dbReference type="InterPro" id="IPR024163">
    <property type="entry name" value="Aerotolerance_reg_N"/>
</dbReference>
<keyword evidence="1" id="KW-0812">Transmembrane</keyword>
<dbReference type="Proteomes" id="UP000243859">
    <property type="component" value="Unassembled WGS sequence"/>
</dbReference>
<dbReference type="PANTHER" id="PTHR37464:SF1">
    <property type="entry name" value="BLL2463 PROTEIN"/>
    <property type="match status" value="1"/>
</dbReference>
<evidence type="ECO:0000256" key="1">
    <source>
        <dbReference type="SAM" id="Phobius"/>
    </source>
</evidence>
<accession>A0A2T5BS42</accession>
<dbReference type="SUPFAM" id="SSF52317">
    <property type="entry name" value="Class I glutamine amidotransferase-like"/>
    <property type="match status" value="1"/>
</dbReference>
<keyword evidence="1" id="KW-1133">Transmembrane helix</keyword>
<name>A0A2T5BS42_9RHOB</name>
<dbReference type="Pfam" id="PF07584">
    <property type="entry name" value="BatA"/>
    <property type="match status" value="1"/>
</dbReference>
<feature type="transmembrane region" description="Helical" evidence="1">
    <location>
        <begin position="7"/>
        <end position="28"/>
    </location>
</feature>
<dbReference type="NCBIfam" id="TIGR02226">
    <property type="entry name" value="two_anch"/>
    <property type="match status" value="1"/>
</dbReference>
<protein>
    <submittedName>
        <fullName evidence="4">Putative membrane protein (TIGR02226 family)</fullName>
    </submittedName>
</protein>
<evidence type="ECO:0000313" key="4">
    <source>
        <dbReference type="EMBL" id="PTN02118.1"/>
    </source>
</evidence>
<dbReference type="PANTHER" id="PTHR37464">
    <property type="entry name" value="BLL2463 PROTEIN"/>
    <property type="match status" value="1"/>
</dbReference>
<feature type="domain" description="DUF4159" evidence="3">
    <location>
        <begin position="666"/>
        <end position="885"/>
    </location>
</feature>
<dbReference type="InterPro" id="IPR011933">
    <property type="entry name" value="Double_TM_dom"/>
</dbReference>
<dbReference type="OrthoDB" id="9773014at2"/>
<keyword evidence="1" id="KW-0472">Membrane</keyword>
<dbReference type="Gene3D" id="3.40.50.880">
    <property type="match status" value="1"/>
</dbReference>
<reference evidence="4 5" key="1">
    <citation type="submission" date="2018-04" db="EMBL/GenBank/DDBJ databases">
        <title>Genomic Encyclopedia of Archaeal and Bacterial Type Strains, Phase II (KMG-II): from individual species to whole genera.</title>
        <authorList>
            <person name="Goeker M."/>
        </authorList>
    </citation>
    <scope>NUCLEOTIDE SEQUENCE [LARGE SCALE GENOMIC DNA]</scope>
    <source>
        <strain evidence="4 5">DSM 18064</strain>
    </source>
</reference>
<gene>
    <name evidence="4" type="ORF">C8N32_10869</name>
</gene>